<dbReference type="EMBL" id="JAFFHB010000006">
    <property type="protein sequence ID" value="KAK4664772.1"/>
    <property type="molecule type" value="Genomic_DNA"/>
</dbReference>
<reference evidence="3 4" key="1">
    <citation type="journal article" date="2023" name="bioRxiv">
        <title>High-quality genome assemblies of four members of thePodospora anserinaspecies complex.</title>
        <authorList>
            <person name="Ament-Velasquez S.L."/>
            <person name="Vogan A.A."/>
            <person name="Wallerman O."/>
            <person name="Hartmann F."/>
            <person name="Gautier V."/>
            <person name="Silar P."/>
            <person name="Giraud T."/>
            <person name="Johannesson H."/>
        </authorList>
    </citation>
    <scope>NUCLEOTIDE SEQUENCE [LARGE SCALE GENOMIC DNA]</scope>
    <source>
        <strain evidence="3 4">CBS 411.78</strain>
    </source>
</reference>
<keyword evidence="2" id="KW-1133">Transmembrane helix</keyword>
<dbReference type="RefSeq" id="XP_062764738.1">
    <property type="nucleotide sequence ID" value="XM_062913233.1"/>
</dbReference>
<protein>
    <submittedName>
        <fullName evidence="3">Uncharacterized protein</fullName>
    </submittedName>
</protein>
<comment type="caution">
    <text evidence="3">The sequence shown here is derived from an EMBL/GenBank/DDBJ whole genome shotgun (WGS) entry which is preliminary data.</text>
</comment>
<evidence type="ECO:0000256" key="1">
    <source>
        <dbReference type="SAM" id="MobiDB-lite"/>
    </source>
</evidence>
<keyword evidence="2" id="KW-0812">Transmembrane</keyword>
<evidence type="ECO:0000313" key="3">
    <source>
        <dbReference type="EMBL" id="KAK4664772.1"/>
    </source>
</evidence>
<proteinExistence type="predicted"/>
<gene>
    <name evidence="3" type="ORF">QC763_506405</name>
</gene>
<feature type="transmembrane region" description="Helical" evidence="2">
    <location>
        <begin position="238"/>
        <end position="258"/>
    </location>
</feature>
<evidence type="ECO:0000256" key="2">
    <source>
        <dbReference type="SAM" id="Phobius"/>
    </source>
</evidence>
<accession>A0ABR0H9R7</accession>
<feature type="region of interest" description="Disordered" evidence="1">
    <location>
        <begin position="200"/>
        <end position="232"/>
    </location>
</feature>
<dbReference type="GeneID" id="87933576"/>
<keyword evidence="4" id="KW-1185">Reference proteome</keyword>
<dbReference type="Proteomes" id="UP001326199">
    <property type="component" value="Unassembled WGS sequence"/>
</dbReference>
<evidence type="ECO:0000313" key="4">
    <source>
        <dbReference type="Proteomes" id="UP001326199"/>
    </source>
</evidence>
<sequence length="259" mass="26814">MLLKPECAPPPSMTSKHARLYARLALAGASLVLANSAPAPAQVPAITAAPIFNRRQSESALKLECHAQLASIQARKPEPSDKLEDWMATANEAKNGNSLGDVLNICYSIYGKEMPDPPSSLQSEWSTYRSAQASYASSIGPAVSSLKAKCPKEMAFDFLFVAMSDMDSCHTAFAAMSLPDSELLTTSPSPSRTVIVETTTTIGPSEEAGAGGKDTESKEGSAQSTDTSTAAGARETEYVAVAVAAAAAVAAIAGGVVVV</sequence>
<organism evidence="3 4">
    <name type="scientific">Podospora pseudopauciseta</name>
    <dbReference type="NCBI Taxonomy" id="2093780"/>
    <lineage>
        <taxon>Eukaryota</taxon>
        <taxon>Fungi</taxon>
        <taxon>Dikarya</taxon>
        <taxon>Ascomycota</taxon>
        <taxon>Pezizomycotina</taxon>
        <taxon>Sordariomycetes</taxon>
        <taxon>Sordariomycetidae</taxon>
        <taxon>Sordariales</taxon>
        <taxon>Podosporaceae</taxon>
        <taxon>Podospora</taxon>
    </lineage>
</organism>
<keyword evidence="2" id="KW-0472">Membrane</keyword>
<name>A0ABR0H9R7_9PEZI</name>
<feature type="compositionally biased region" description="Polar residues" evidence="1">
    <location>
        <begin position="220"/>
        <end position="230"/>
    </location>
</feature>